<gene>
    <name evidence="8" type="ORF">IZO911_LOCUS11889</name>
    <name evidence="9" type="ORF">KXQ929_LOCUS23303</name>
</gene>
<reference evidence="8" key="1">
    <citation type="submission" date="2021-02" db="EMBL/GenBank/DDBJ databases">
        <authorList>
            <person name="Nowell W R."/>
        </authorList>
    </citation>
    <scope>NUCLEOTIDE SEQUENCE</scope>
</reference>
<dbReference type="PANTHER" id="PTHR24348:SF22">
    <property type="entry name" value="NON-SPECIFIC SERINE_THREONINE PROTEIN KINASE"/>
    <property type="match status" value="1"/>
</dbReference>
<comment type="similarity">
    <text evidence="6">Belongs to the protein kinase superfamily.</text>
</comment>
<dbReference type="EMBL" id="CAJOBB010001841">
    <property type="protein sequence ID" value="CAF3910105.1"/>
    <property type="molecule type" value="Genomic_DNA"/>
</dbReference>
<dbReference type="PROSITE" id="PS00108">
    <property type="entry name" value="PROTEIN_KINASE_ST"/>
    <property type="match status" value="1"/>
</dbReference>
<dbReference type="GO" id="GO:0005829">
    <property type="term" value="C:cytosol"/>
    <property type="evidence" value="ECO:0007669"/>
    <property type="project" value="TreeGrafter"/>
</dbReference>
<evidence type="ECO:0000259" key="7">
    <source>
        <dbReference type="PROSITE" id="PS50011"/>
    </source>
</evidence>
<dbReference type="GO" id="GO:0005524">
    <property type="term" value="F:ATP binding"/>
    <property type="evidence" value="ECO:0007669"/>
    <property type="project" value="UniProtKB-UniRule"/>
</dbReference>
<dbReference type="Gene3D" id="1.10.510.10">
    <property type="entry name" value="Transferase(Phosphotransferase) domain 1"/>
    <property type="match status" value="1"/>
</dbReference>
<dbReference type="GO" id="GO:0010506">
    <property type="term" value="P:regulation of autophagy"/>
    <property type="evidence" value="ECO:0007669"/>
    <property type="project" value="InterPro"/>
</dbReference>
<evidence type="ECO:0000313" key="10">
    <source>
        <dbReference type="Proteomes" id="UP000663860"/>
    </source>
</evidence>
<evidence type="ECO:0000256" key="6">
    <source>
        <dbReference type="RuleBase" id="RU000304"/>
    </source>
</evidence>
<feature type="domain" description="Protein kinase" evidence="7">
    <location>
        <begin position="41"/>
        <end position="293"/>
    </location>
</feature>
<dbReference type="AlphaFoldDB" id="A0A813Z6S2"/>
<keyword evidence="3" id="KW-0418">Kinase</keyword>
<dbReference type="InterPro" id="IPR008271">
    <property type="entry name" value="Ser/Thr_kinase_AS"/>
</dbReference>
<dbReference type="Pfam" id="PF00069">
    <property type="entry name" value="Pkinase"/>
    <property type="match status" value="1"/>
</dbReference>
<keyword evidence="4 5" id="KW-0067">ATP-binding</keyword>
<organism evidence="8 10">
    <name type="scientific">Adineta steineri</name>
    <dbReference type="NCBI Taxonomy" id="433720"/>
    <lineage>
        <taxon>Eukaryota</taxon>
        <taxon>Metazoa</taxon>
        <taxon>Spiralia</taxon>
        <taxon>Gnathifera</taxon>
        <taxon>Rotifera</taxon>
        <taxon>Eurotatoria</taxon>
        <taxon>Bdelloidea</taxon>
        <taxon>Adinetida</taxon>
        <taxon>Adinetidae</taxon>
        <taxon>Adineta</taxon>
    </lineage>
</organism>
<feature type="binding site" evidence="5">
    <location>
        <position position="70"/>
    </location>
    <ligand>
        <name>ATP</name>
        <dbReference type="ChEBI" id="CHEBI:30616"/>
    </ligand>
</feature>
<proteinExistence type="inferred from homology"/>
<dbReference type="GO" id="GO:0016020">
    <property type="term" value="C:membrane"/>
    <property type="evidence" value="ECO:0007669"/>
    <property type="project" value="TreeGrafter"/>
</dbReference>
<dbReference type="CDD" id="cd14014">
    <property type="entry name" value="STKc_PknB_like"/>
    <property type="match status" value="1"/>
</dbReference>
<comment type="caution">
    <text evidence="8">The sequence shown here is derived from an EMBL/GenBank/DDBJ whole genome shotgun (WGS) entry which is preliminary data.</text>
</comment>
<dbReference type="SUPFAM" id="SSF56112">
    <property type="entry name" value="Protein kinase-like (PK-like)"/>
    <property type="match status" value="1"/>
</dbReference>
<evidence type="ECO:0000256" key="1">
    <source>
        <dbReference type="ARBA" id="ARBA00022679"/>
    </source>
</evidence>
<dbReference type="SMART" id="SM00220">
    <property type="entry name" value="S_TKc"/>
    <property type="match status" value="1"/>
</dbReference>
<dbReference type="InterPro" id="IPR017441">
    <property type="entry name" value="Protein_kinase_ATP_BS"/>
</dbReference>
<dbReference type="InterPro" id="IPR000719">
    <property type="entry name" value="Prot_kinase_dom"/>
</dbReference>
<dbReference type="Gene3D" id="3.30.200.20">
    <property type="entry name" value="Phosphorylase Kinase, domain 1"/>
    <property type="match status" value="1"/>
</dbReference>
<dbReference type="InterPro" id="IPR011009">
    <property type="entry name" value="Kinase-like_dom_sf"/>
</dbReference>
<dbReference type="PROSITE" id="PS50011">
    <property type="entry name" value="PROTEIN_KINASE_DOM"/>
    <property type="match status" value="1"/>
</dbReference>
<dbReference type="GO" id="GO:0000407">
    <property type="term" value="C:phagophore assembly site"/>
    <property type="evidence" value="ECO:0007669"/>
    <property type="project" value="TreeGrafter"/>
</dbReference>
<dbReference type="EMBL" id="CAJNOE010000090">
    <property type="protein sequence ID" value="CAF0894156.1"/>
    <property type="molecule type" value="Genomic_DNA"/>
</dbReference>
<accession>A0A813Z6S2</accession>
<protein>
    <recommendedName>
        <fullName evidence="7">Protein kinase domain-containing protein</fullName>
    </recommendedName>
</protein>
<evidence type="ECO:0000256" key="2">
    <source>
        <dbReference type="ARBA" id="ARBA00022741"/>
    </source>
</evidence>
<dbReference type="GO" id="GO:0000045">
    <property type="term" value="P:autophagosome assembly"/>
    <property type="evidence" value="ECO:0007669"/>
    <property type="project" value="TreeGrafter"/>
</dbReference>
<name>A0A813Z6S2_9BILA</name>
<evidence type="ECO:0000256" key="3">
    <source>
        <dbReference type="ARBA" id="ARBA00022777"/>
    </source>
</evidence>
<dbReference type="GO" id="GO:0005776">
    <property type="term" value="C:autophagosome"/>
    <property type="evidence" value="ECO:0007669"/>
    <property type="project" value="TreeGrafter"/>
</dbReference>
<dbReference type="GO" id="GO:0004674">
    <property type="term" value="F:protein serine/threonine kinase activity"/>
    <property type="evidence" value="ECO:0007669"/>
    <property type="project" value="UniProtKB-KW"/>
</dbReference>
<sequence length="296" mass="33807">MGLIESRLGQLNRIPSENNSWRITSVNFARRIIKINKTNYIIGEHELGRGAFGRVYPARRSTDGVNVAIKVVSLAEDSEISPLLGQAFLNEILQSKRLSAQSKHVVRMYDFDFDPVGLAFIVMERGGLDLEKTLINKRTISIAQQKNLWKQMLNILITLHKNSLVHLDLKPSNLVFFGDRLKLVDLGIAQKANSRGQGPNGTFGFTAPEVRLIPHNSSPRYTHKADIWSLGAILYWINYRHGPQYDQHDRSYRPPPGIPSARDPNIVDVLRHTLRMNPHRRPHTDWLARHPFTRSF</sequence>
<keyword evidence="6" id="KW-0723">Serine/threonine-protein kinase</keyword>
<dbReference type="PANTHER" id="PTHR24348">
    <property type="entry name" value="SERINE/THREONINE-PROTEIN KINASE UNC-51-RELATED"/>
    <property type="match status" value="1"/>
</dbReference>
<evidence type="ECO:0000313" key="9">
    <source>
        <dbReference type="EMBL" id="CAF3910105.1"/>
    </source>
</evidence>
<keyword evidence="1" id="KW-0808">Transferase</keyword>
<dbReference type="Proteomes" id="UP000663860">
    <property type="component" value="Unassembled WGS sequence"/>
</dbReference>
<dbReference type="Proteomes" id="UP000663868">
    <property type="component" value="Unassembled WGS sequence"/>
</dbReference>
<dbReference type="PROSITE" id="PS00107">
    <property type="entry name" value="PROTEIN_KINASE_ATP"/>
    <property type="match status" value="1"/>
</dbReference>
<evidence type="ECO:0000256" key="5">
    <source>
        <dbReference type="PROSITE-ProRule" id="PRU10141"/>
    </source>
</evidence>
<dbReference type="InterPro" id="IPR045269">
    <property type="entry name" value="Atg1-like"/>
</dbReference>
<evidence type="ECO:0000256" key="4">
    <source>
        <dbReference type="ARBA" id="ARBA00022840"/>
    </source>
</evidence>
<evidence type="ECO:0000313" key="8">
    <source>
        <dbReference type="EMBL" id="CAF0894156.1"/>
    </source>
</evidence>
<keyword evidence="2 5" id="KW-0547">Nucleotide-binding</keyword>